<dbReference type="InterPro" id="IPR016143">
    <property type="entry name" value="Citrate_synth-like_sm_a-sub"/>
</dbReference>
<dbReference type="GO" id="GO:0005975">
    <property type="term" value="P:carbohydrate metabolic process"/>
    <property type="evidence" value="ECO:0007669"/>
    <property type="project" value="TreeGrafter"/>
</dbReference>
<dbReference type="AlphaFoldDB" id="A0A0S7XST7"/>
<evidence type="ECO:0000256" key="3">
    <source>
        <dbReference type="ARBA" id="ARBA00012972"/>
    </source>
</evidence>
<dbReference type="InterPro" id="IPR036969">
    <property type="entry name" value="Citrate_synthase_sf"/>
</dbReference>
<dbReference type="SUPFAM" id="SSF48256">
    <property type="entry name" value="Citrate synthase"/>
    <property type="match status" value="1"/>
</dbReference>
<accession>A0A0S7XST7</accession>
<evidence type="ECO:0000256" key="2">
    <source>
        <dbReference type="ARBA" id="ARBA00010566"/>
    </source>
</evidence>
<dbReference type="CDD" id="cd06100">
    <property type="entry name" value="CCL_ACL-C"/>
    <property type="match status" value="1"/>
</dbReference>
<dbReference type="InterPro" id="IPR002020">
    <property type="entry name" value="Citrate_synthase"/>
</dbReference>
<dbReference type="PANTHER" id="PTHR11739">
    <property type="entry name" value="CITRATE SYNTHASE"/>
    <property type="match status" value="1"/>
</dbReference>
<evidence type="ECO:0000256" key="4">
    <source>
        <dbReference type="ARBA" id="ARBA00022679"/>
    </source>
</evidence>
<sequence>MSELHWKTAVTEVKPNKISLRGYPVDKLLGKVSFAQAIYLVLKGEFPSPEVGKLVDAIFVSSVDHGASPPSVLAARTVASTGAELNSAVAAGVQAISRYHGGAIEEGMNLFLKIAHRVDETAKGEEEVIDEVLKEMKERKQRVSGFGHRIHTQDPRTEKLFALAEELGLAGKYMRIARGVEKALEKQLGKALPINVDGAIAALLCELEIPPEIGNAFFIIARVPGLVAHIHEERTRMKPMRKIHPQDYEYDGPQEREIK</sequence>
<protein>
    <recommendedName>
        <fullName evidence="3">citrate synthase (unknown stereospecificity)</fullName>
        <ecNumber evidence="3">2.3.3.16</ecNumber>
    </recommendedName>
</protein>
<evidence type="ECO:0000313" key="6">
    <source>
        <dbReference type="Proteomes" id="UP000051861"/>
    </source>
</evidence>
<evidence type="ECO:0000313" key="5">
    <source>
        <dbReference type="EMBL" id="KPJ65428.1"/>
    </source>
</evidence>
<organism evidence="5 6">
    <name type="scientific">candidate division WOR-1 bacterium DG_54_3</name>
    <dbReference type="NCBI Taxonomy" id="1703775"/>
    <lineage>
        <taxon>Bacteria</taxon>
        <taxon>Bacillati</taxon>
        <taxon>Saganbacteria</taxon>
    </lineage>
</organism>
<dbReference type="InterPro" id="IPR016142">
    <property type="entry name" value="Citrate_synth-like_lrg_a-sub"/>
</dbReference>
<dbReference type="GO" id="GO:0005829">
    <property type="term" value="C:cytosol"/>
    <property type="evidence" value="ECO:0007669"/>
    <property type="project" value="TreeGrafter"/>
</dbReference>
<name>A0A0S7XST7_UNCSA</name>
<comment type="pathway">
    <text evidence="1">Carbohydrate metabolism; tricarboxylic acid cycle.</text>
</comment>
<dbReference type="Gene3D" id="1.10.580.10">
    <property type="entry name" value="Citrate Synthase, domain 1"/>
    <property type="match status" value="2"/>
</dbReference>
<dbReference type="UniPathway" id="UPA00223"/>
<dbReference type="Pfam" id="PF00285">
    <property type="entry name" value="Citrate_synt"/>
    <property type="match status" value="1"/>
</dbReference>
<comment type="caution">
    <text evidence="5">The sequence shown here is derived from an EMBL/GenBank/DDBJ whole genome shotgun (WGS) entry which is preliminary data.</text>
</comment>
<dbReference type="EMBL" id="LIZX01000117">
    <property type="protein sequence ID" value="KPJ65428.1"/>
    <property type="molecule type" value="Genomic_DNA"/>
</dbReference>
<dbReference type="NCBIfam" id="NF004868">
    <property type="entry name" value="PRK06224.1-5"/>
    <property type="match status" value="1"/>
</dbReference>
<dbReference type="NCBIfam" id="NF004866">
    <property type="entry name" value="PRK06224.1-3"/>
    <property type="match status" value="1"/>
</dbReference>
<gene>
    <name evidence="5" type="ORF">AMJ44_10205</name>
</gene>
<dbReference type="Proteomes" id="UP000051861">
    <property type="component" value="Unassembled WGS sequence"/>
</dbReference>
<dbReference type="GO" id="GO:0006099">
    <property type="term" value="P:tricarboxylic acid cycle"/>
    <property type="evidence" value="ECO:0007669"/>
    <property type="project" value="UniProtKB-UniPathway"/>
</dbReference>
<keyword evidence="4" id="KW-0808">Transferase</keyword>
<dbReference type="NCBIfam" id="NF004869">
    <property type="entry name" value="PRK06224.1-6"/>
    <property type="match status" value="1"/>
</dbReference>
<dbReference type="Gene3D" id="1.10.230.10">
    <property type="entry name" value="Cytochrome P450-Terp, domain 2"/>
    <property type="match status" value="1"/>
</dbReference>
<comment type="similarity">
    <text evidence="2">Belongs to the citrate synthase family.</text>
</comment>
<dbReference type="GO" id="GO:0036440">
    <property type="term" value="F:citrate synthase activity"/>
    <property type="evidence" value="ECO:0007669"/>
    <property type="project" value="UniProtKB-EC"/>
</dbReference>
<dbReference type="EC" id="2.3.3.16" evidence="3"/>
<reference evidence="5 6" key="1">
    <citation type="journal article" date="2015" name="Microbiome">
        <title>Genomic resolution of linkages in carbon, nitrogen, and sulfur cycling among widespread estuary sediment bacteria.</title>
        <authorList>
            <person name="Baker B.J."/>
            <person name="Lazar C.S."/>
            <person name="Teske A.P."/>
            <person name="Dick G.J."/>
        </authorList>
    </citation>
    <scope>NUCLEOTIDE SEQUENCE [LARGE SCALE GENOMIC DNA]</scope>
    <source>
        <strain evidence="5">DG_54_3</strain>
    </source>
</reference>
<proteinExistence type="inferred from homology"/>
<evidence type="ECO:0000256" key="1">
    <source>
        <dbReference type="ARBA" id="ARBA00005163"/>
    </source>
</evidence>
<dbReference type="PANTHER" id="PTHR11739:SF4">
    <property type="entry name" value="CITRATE SYNTHASE, PEROXISOMAL"/>
    <property type="match status" value="1"/>
</dbReference>